<geneLocation type="plasmid" evidence="3">
    <name>2</name>
</geneLocation>
<dbReference type="KEGG" id="nfr:ERS450000_03479"/>
<keyword evidence="3" id="KW-0614">Plasmid</keyword>
<feature type="transmembrane region" description="Helical" evidence="1">
    <location>
        <begin position="7"/>
        <end position="26"/>
    </location>
</feature>
<dbReference type="AlphaFoldDB" id="A0A0H5NWX9"/>
<evidence type="ECO:0000313" key="3">
    <source>
        <dbReference type="EMBL" id="CRY79818.1"/>
    </source>
</evidence>
<dbReference type="EMBL" id="LN868938">
    <property type="protein sequence ID" value="CRY79361.1"/>
    <property type="molecule type" value="Genomic_DNA"/>
</dbReference>
<organism evidence="3 4">
    <name type="scientific">Nocardia farcinica</name>
    <dbReference type="NCBI Taxonomy" id="37329"/>
    <lineage>
        <taxon>Bacteria</taxon>
        <taxon>Bacillati</taxon>
        <taxon>Actinomycetota</taxon>
        <taxon>Actinomycetes</taxon>
        <taxon>Mycobacteriales</taxon>
        <taxon>Nocardiaceae</taxon>
        <taxon>Nocardia</taxon>
    </lineage>
</organism>
<dbReference type="Proteomes" id="UP000057820">
    <property type="component" value="Chromosome 1"/>
</dbReference>
<dbReference type="EMBL" id="LN868939">
    <property type="protein sequence ID" value="CRY79818.1"/>
    <property type="molecule type" value="Genomic_DNA"/>
</dbReference>
<evidence type="ECO:0000313" key="2">
    <source>
        <dbReference type="EMBL" id="CRY79361.1"/>
    </source>
</evidence>
<feature type="transmembrane region" description="Helical" evidence="1">
    <location>
        <begin position="32"/>
        <end position="51"/>
    </location>
</feature>
<dbReference type="KEGG" id="nfr:ERS450000_03464"/>
<gene>
    <name evidence="2" type="ORF">ERS450000_03464</name>
    <name evidence="3" type="ORF">ERS450000_03479</name>
</gene>
<dbReference type="Proteomes" id="UP000057820">
    <property type="component" value="Plasmid 2"/>
</dbReference>
<keyword evidence="1" id="KW-1133">Transmembrane helix</keyword>
<evidence type="ECO:0000256" key="1">
    <source>
        <dbReference type="SAM" id="Phobius"/>
    </source>
</evidence>
<reference evidence="3" key="1">
    <citation type="submission" date="2015-03" db="EMBL/GenBank/DDBJ databases">
        <authorList>
            <person name="Informatics Pathogen"/>
        </authorList>
    </citation>
    <scope>NUCLEOTIDE SEQUENCE</scope>
    <source>
        <strain evidence="3">NCTC11134</strain>
        <plasmid evidence="3">2</plasmid>
    </source>
</reference>
<keyword evidence="1" id="KW-0812">Transmembrane</keyword>
<evidence type="ECO:0000313" key="4">
    <source>
        <dbReference type="Proteomes" id="UP000057820"/>
    </source>
</evidence>
<proteinExistence type="predicted"/>
<protein>
    <submittedName>
        <fullName evidence="3">Uncharacterized protein</fullName>
    </submittedName>
</protein>
<reference evidence="4" key="2">
    <citation type="submission" date="2015-03" db="EMBL/GenBank/DDBJ databases">
        <authorList>
            <consortium name="Pathogen Informatics"/>
        </authorList>
    </citation>
    <scope>NUCLEOTIDE SEQUENCE [LARGE SCALE GENOMIC DNA]</scope>
    <source>
        <strain evidence="4">NCTC11134</strain>
        <plasmid evidence="4">2</plasmid>
    </source>
</reference>
<dbReference type="RefSeq" id="WP_159005673.1">
    <property type="nucleotide sequence ID" value="NZ_CP031418.1"/>
</dbReference>
<sequence>MGIFLFGLNAFFGILNLLCIPMVVAYGNDPALVSANVIAAALSFLVMYVVADSDLM</sequence>
<keyword evidence="1" id="KW-0472">Membrane</keyword>
<name>A0A0H5NWX9_NOCFR</name>
<accession>A0A0H5NWX9</accession>